<accession>A0A8H4AVB9</accession>
<dbReference type="OrthoDB" id="10437274at2759"/>
<protein>
    <submittedName>
        <fullName evidence="1">Uncharacterized protein</fullName>
    </submittedName>
</protein>
<comment type="caution">
    <text evidence="1">The sequence shown here is derived from an EMBL/GenBank/DDBJ whole genome shotgun (WGS) entry which is preliminary data.</text>
</comment>
<sequence length="312" mass="34868">MEDIPTPNVNHLYSSFINPSDSINTVNSRSTSLSSDELSLSTDSTLKSDSCNYCGQTGCTITETTTSIVITIATNIEVDANGNSKISSRIITDLPPKQSTIRSSYPTRVDVQVDETRSGLNSMPTNICTNICTNDQRNLTGSTESTINEKSKPMMIFADSEQHQKNEIKVAELNLIPNSEQEQNQEQTSFGLNEEPDKMFQTELILDFEQDQTSYVKQMSPDHIPKIGMVSTSSIQNQVSEITQMEPVSNVFHRELHSNVMESSSDIGAQNDQMRNRFYRFHPDDFASIRQTRACLPRKKSSMSKGVLTARK</sequence>
<proteinExistence type="predicted"/>
<gene>
    <name evidence="1" type="ORF">F8M41_009196</name>
</gene>
<dbReference type="Proteomes" id="UP000439903">
    <property type="component" value="Unassembled WGS sequence"/>
</dbReference>
<dbReference type="AlphaFoldDB" id="A0A8H4AVB9"/>
<evidence type="ECO:0000313" key="2">
    <source>
        <dbReference type="Proteomes" id="UP000439903"/>
    </source>
</evidence>
<organism evidence="1 2">
    <name type="scientific">Gigaspora margarita</name>
    <dbReference type="NCBI Taxonomy" id="4874"/>
    <lineage>
        <taxon>Eukaryota</taxon>
        <taxon>Fungi</taxon>
        <taxon>Fungi incertae sedis</taxon>
        <taxon>Mucoromycota</taxon>
        <taxon>Glomeromycotina</taxon>
        <taxon>Glomeromycetes</taxon>
        <taxon>Diversisporales</taxon>
        <taxon>Gigasporaceae</taxon>
        <taxon>Gigaspora</taxon>
    </lineage>
</organism>
<name>A0A8H4AVB9_GIGMA</name>
<keyword evidence="2" id="KW-1185">Reference proteome</keyword>
<dbReference type="EMBL" id="WTPW01000200">
    <property type="protein sequence ID" value="KAF0536228.1"/>
    <property type="molecule type" value="Genomic_DNA"/>
</dbReference>
<evidence type="ECO:0000313" key="1">
    <source>
        <dbReference type="EMBL" id="KAF0536228.1"/>
    </source>
</evidence>
<reference evidence="1 2" key="1">
    <citation type="journal article" date="2019" name="Environ. Microbiol.">
        <title>At the nexus of three kingdoms: the genome of the mycorrhizal fungus Gigaspora margarita provides insights into plant, endobacterial and fungal interactions.</title>
        <authorList>
            <person name="Venice F."/>
            <person name="Ghignone S."/>
            <person name="Salvioli di Fossalunga A."/>
            <person name="Amselem J."/>
            <person name="Novero M."/>
            <person name="Xianan X."/>
            <person name="Sedzielewska Toro K."/>
            <person name="Morin E."/>
            <person name="Lipzen A."/>
            <person name="Grigoriev I.V."/>
            <person name="Henrissat B."/>
            <person name="Martin F.M."/>
            <person name="Bonfante P."/>
        </authorList>
    </citation>
    <scope>NUCLEOTIDE SEQUENCE [LARGE SCALE GENOMIC DNA]</scope>
    <source>
        <strain evidence="1 2">BEG34</strain>
    </source>
</reference>